<keyword evidence="10" id="KW-0496">Mitochondrion</keyword>
<dbReference type="Gene3D" id="1.10.760.10">
    <property type="entry name" value="Cytochrome c-like domain"/>
    <property type="match status" value="1"/>
</dbReference>
<dbReference type="PROSITE" id="PS51007">
    <property type="entry name" value="CYTC"/>
    <property type="match status" value="1"/>
</dbReference>
<comment type="function">
    <text evidence="10">Electron carrier protein. The oxidized form of the cytochrome c heme group can accept an electron from the heme group of the cytochrome c1 subunit of cytochrome reductase. Cytochrome c then transfers this electron to the cytochrome oxidase complex, the final protein carrier in the mitochondrial electron-transport chain.</text>
</comment>
<evidence type="ECO:0000256" key="10">
    <source>
        <dbReference type="RuleBase" id="RU004427"/>
    </source>
</evidence>
<comment type="caution">
    <text evidence="12">The sequence shown here is derived from an EMBL/GenBank/DDBJ whole genome shotgun (WGS) entry which is preliminary data.</text>
</comment>
<dbReference type="InterPro" id="IPR036909">
    <property type="entry name" value="Cyt_c-like_dom_sf"/>
</dbReference>
<comment type="similarity">
    <text evidence="2 9">Belongs to the cytochrome c family.</text>
</comment>
<dbReference type="GO" id="GO:0009055">
    <property type="term" value="F:electron transfer activity"/>
    <property type="evidence" value="ECO:0007669"/>
    <property type="project" value="InterPro"/>
</dbReference>
<evidence type="ECO:0000256" key="6">
    <source>
        <dbReference type="ARBA" id="ARBA00022982"/>
    </source>
</evidence>
<gene>
    <name evidence="12" type="ORF">ECRASSUSDP1_LOCUS21451</name>
</gene>
<keyword evidence="6 10" id="KW-0249">Electron transport</keyword>
<evidence type="ECO:0000256" key="2">
    <source>
        <dbReference type="ARBA" id="ARBA00006488"/>
    </source>
</evidence>
<sequence length="108" mass="11054">MAKGKKKAGGNPAKGEKIFKNLCAVCHSLTSHGTGPALAGLAGTNIAGQDGFSYSGALSGKATLKWTDANMNKWLKSPADFAPGNAMAFAGIPSAKDRLDLIAYLKAT</sequence>
<dbReference type="EMBL" id="CAMPGE010021930">
    <property type="protein sequence ID" value="CAI2380027.1"/>
    <property type="molecule type" value="Genomic_DNA"/>
</dbReference>
<evidence type="ECO:0000256" key="8">
    <source>
        <dbReference type="PROSITE-ProRule" id="PRU00433"/>
    </source>
</evidence>
<evidence type="ECO:0000313" key="13">
    <source>
        <dbReference type="Proteomes" id="UP001295684"/>
    </source>
</evidence>
<comment type="subcellular location">
    <subcellularLocation>
        <location evidence="1">Mitochondrion intermembrane space</location>
    </subcellularLocation>
</comment>
<dbReference type="PRINTS" id="PR00604">
    <property type="entry name" value="CYTCHRMECIAB"/>
</dbReference>
<keyword evidence="7 8" id="KW-0408">Iron</keyword>
<name>A0AAD1XXF6_EUPCR</name>
<dbReference type="InterPro" id="IPR002327">
    <property type="entry name" value="Cyt_c_1A/1B"/>
</dbReference>
<keyword evidence="4 8" id="KW-0349">Heme</keyword>
<keyword evidence="13" id="KW-1185">Reference proteome</keyword>
<dbReference type="GO" id="GO:0046872">
    <property type="term" value="F:metal ion binding"/>
    <property type="evidence" value="ECO:0007669"/>
    <property type="project" value="UniProtKB-KW"/>
</dbReference>
<evidence type="ECO:0000259" key="11">
    <source>
        <dbReference type="PROSITE" id="PS51007"/>
    </source>
</evidence>
<dbReference type="SUPFAM" id="SSF46626">
    <property type="entry name" value="Cytochrome c"/>
    <property type="match status" value="1"/>
</dbReference>
<protein>
    <recommendedName>
        <fullName evidence="11">Cytochrome c domain-containing protein</fullName>
    </recommendedName>
</protein>
<keyword evidence="5 8" id="KW-0479">Metal-binding</keyword>
<reference evidence="12" key="1">
    <citation type="submission" date="2023-07" db="EMBL/GenBank/DDBJ databases">
        <authorList>
            <consortium name="AG Swart"/>
            <person name="Singh M."/>
            <person name="Singh A."/>
            <person name="Seah K."/>
            <person name="Emmerich C."/>
        </authorList>
    </citation>
    <scope>NUCLEOTIDE SEQUENCE</scope>
    <source>
        <strain evidence="12">DP1</strain>
    </source>
</reference>
<dbReference type="GO" id="GO:0005758">
    <property type="term" value="C:mitochondrial intermembrane space"/>
    <property type="evidence" value="ECO:0007669"/>
    <property type="project" value="UniProtKB-SubCell"/>
</dbReference>
<dbReference type="Pfam" id="PF00034">
    <property type="entry name" value="Cytochrom_C"/>
    <property type="match status" value="1"/>
</dbReference>
<feature type="domain" description="Cytochrome c" evidence="11">
    <location>
        <begin position="10"/>
        <end position="108"/>
    </location>
</feature>
<dbReference type="InterPro" id="IPR009056">
    <property type="entry name" value="Cyt_c-like_dom"/>
</dbReference>
<keyword evidence="3 10" id="KW-0813">Transport</keyword>
<dbReference type="Proteomes" id="UP001295684">
    <property type="component" value="Unassembled WGS sequence"/>
</dbReference>
<evidence type="ECO:0000256" key="5">
    <source>
        <dbReference type="ARBA" id="ARBA00022723"/>
    </source>
</evidence>
<evidence type="ECO:0000256" key="3">
    <source>
        <dbReference type="ARBA" id="ARBA00022448"/>
    </source>
</evidence>
<dbReference type="AlphaFoldDB" id="A0AAD1XXF6"/>
<evidence type="ECO:0000256" key="4">
    <source>
        <dbReference type="ARBA" id="ARBA00022617"/>
    </source>
</evidence>
<evidence type="ECO:0000256" key="1">
    <source>
        <dbReference type="ARBA" id="ARBA00004569"/>
    </source>
</evidence>
<dbReference type="GO" id="GO:0020037">
    <property type="term" value="F:heme binding"/>
    <property type="evidence" value="ECO:0007669"/>
    <property type="project" value="InterPro"/>
</dbReference>
<comment type="PTM">
    <text evidence="10">Binds 1 heme group per subunit.</text>
</comment>
<evidence type="ECO:0000313" key="12">
    <source>
        <dbReference type="EMBL" id="CAI2380027.1"/>
    </source>
</evidence>
<proteinExistence type="inferred from homology"/>
<organism evidence="12 13">
    <name type="scientific">Euplotes crassus</name>
    <dbReference type="NCBI Taxonomy" id="5936"/>
    <lineage>
        <taxon>Eukaryota</taxon>
        <taxon>Sar</taxon>
        <taxon>Alveolata</taxon>
        <taxon>Ciliophora</taxon>
        <taxon>Intramacronucleata</taxon>
        <taxon>Spirotrichea</taxon>
        <taxon>Hypotrichia</taxon>
        <taxon>Euplotida</taxon>
        <taxon>Euplotidae</taxon>
        <taxon>Moneuplotes</taxon>
    </lineage>
</organism>
<accession>A0AAD1XXF6</accession>
<keyword evidence="10" id="KW-0679">Respiratory chain</keyword>
<dbReference type="PANTHER" id="PTHR11961">
    <property type="entry name" value="CYTOCHROME C"/>
    <property type="match status" value="1"/>
</dbReference>
<evidence type="ECO:0000256" key="9">
    <source>
        <dbReference type="RuleBase" id="RU004426"/>
    </source>
</evidence>
<evidence type="ECO:0000256" key="7">
    <source>
        <dbReference type="ARBA" id="ARBA00023004"/>
    </source>
</evidence>